<dbReference type="Pfam" id="PF02362">
    <property type="entry name" value="B3"/>
    <property type="match status" value="1"/>
</dbReference>
<dbReference type="GO" id="GO:0003682">
    <property type="term" value="F:chromatin binding"/>
    <property type="evidence" value="ECO:0007669"/>
    <property type="project" value="UniProtKB-ARBA"/>
</dbReference>
<comment type="similarity">
    <text evidence="2">Belongs to the HMGB family.</text>
</comment>
<evidence type="ECO:0000313" key="12">
    <source>
        <dbReference type="Proteomes" id="UP000222542"/>
    </source>
</evidence>
<feature type="DNA-binding region" description="HMG box" evidence="7">
    <location>
        <begin position="311"/>
        <end position="376"/>
    </location>
</feature>
<evidence type="ECO:0000256" key="3">
    <source>
        <dbReference type="ARBA" id="ARBA00023015"/>
    </source>
</evidence>
<keyword evidence="12" id="KW-1185">Reference proteome</keyword>
<dbReference type="Gene3D" id="1.10.30.10">
    <property type="entry name" value="High mobility group box domain"/>
    <property type="match status" value="1"/>
</dbReference>
<feature type="region of interest" description="Disordered" evidence="8">
    <location>
        <begin position="114"/>
        <end position="136"/>
    </location>
</feature>
<feature type="domain" description="HMG box" evidence="9">
    <location>
        <begin position="311"/>
        <end position="376"/>
    </location>
</feature>
<evidence type="ECO:0000256" key="1">
    <source>
        <dbReference type="ARBA" id="ARBA00004123"/>
    </source>
</evidence>
<name>A0A1U8FR90_CAPAN</name>
<dbReference type="InterPro" id="IPR031061">
    <property type="entry name" value="HMGB_plant"/>
</dbReference>
<dbReference type="CDD" id="cd22005">
    <property type="entry name" value="HMG-box_AtHMGB1-like"/>
    <property type="match status" value="1"/>
</dbReference>
<dbReference type="OMA" id="DEGMICK"/>
<feature type="region of interest" description="Disordered" evidence="8">
    <location>
        <begin position="380"/>
        <end position="404"/>
    </location>
</feature>
<dbReference type="PANTHER" id="PTHR46261">
    <property type="entry name" value="HIGH MOBILITY GROUP B PROTEIN 4-RELATED"/>
    <property type="match status" value="1"/>
</dbReference>
<dbReference type="SMR" id="A0A1U8FR90"/>
<dbReference type="PANTHER" id="PTHR46261:SF28">
    <property type="entry name" value="DNA-BINDING PROTEIN"/>
    <property type="match status" value="1"/>
</dbReference>
<evidence type="ECO:0000256" key="2">
    <source>
        <dbReference type="ARBA" id="ARBA00008774"/>
    </source>
</evidence>
<dbReference type="EMBL" id="AYRZ02000002">
    <property type="protein sequence ID" value="PHT89520.1"/>
    <property type="molecule type" value="Genomic_DNA"/>
</dbReference>
<dbReference type="CDD" id="cd10017">
    <property type="entry name" value="B3_DNA"/>
    <property type="match status" value="1"/>
</dbReference>
<dbReference type="STRING" id="4072.A0A1U8FR90"/>
<dbReference type="GO" id="GO:0003677">
    <property type="term" value="F:DNA binding"/>
    <property type="evidence" value="ECO:0007669"/>
    <property type="project" value="UniProtKB-UniRule"/>
</dbReference>
<dbReference type="Gramene" id="PHT89520">
    <property type="protein sequence ID" value="PHT89520"/>
    <property type="gene ID" value="T459_04633"/>
</dbReference>
<dbReference type="InterPro" id="IPR003340">
    <property type="entry name" value="B3_DNA-bd"/>
</dbReference>
<organism evidence="11 12">
    <name type="scientific">Capsicum annuum</name>
    <name type="common">Capsicum pepper</name>
    <dbReference type="NCBI Taxonomy" id="4072"/>
    <lineage>
        <taxon>Eukaryota</taxon>
        <taxon>Viridiplantae</taxon>
        <taxon>Streptophyta</taxon>
        <taxon>Embryophyta</taxon>
        <taxon>Tracheophyta</taxon>
        <taxon>Spermatophyta</taxon>
        <taxon>Magnoliopsida</taxon>
        <taxon>eudicotyledons</taxon>
        <taxon>Gunneridae</taxon>
        <taxon>Pentapetalae</taxon>
        <taxon>asterids</taxon>
        <taxon>lamiids</taxon>
        <taxon>Solanales</taxon>
        <taxon>Solanaceae</taxon>
        <taxon>Solanoideae</taxon>
        <taxon>Capsiceae</taxon>
        <taxon>Capsicum</taxon>
    </lineage>
</organism>
<dbReference type="GO" id="GO:0006325">
    <property type="term" value="P:chromatin organization"/>
    <property type="evidence" value="ECO:0007669"/>
    <property type="project" value="UniProtKB-ARBA"/>
</dbReference>
<feature type="compositionally biased region" description="Basic and acidic residues" evidence="8">
    <location>
        <begin position="124"/>
        <end position="136"/>
    </location>
</feature>
<dbReference type="PROSITE" id="PS50863">
    <property type="entry name" value="B3"/>
    <property type="match status" value="1"/>
</dbReference>
<reference evidence="11 12" key="2">
    <citation type="journal article" date="2017" name="Genome Biol.">
        <title>New reference genome sequences of hot pepper reveal the massive evolution of plant disease-resistance genes by retroduplication.</title>
        <authorList>
            <person name="Kim S."/>
            <person name="Park J."/>
            <person name="Yeom S.I."/>
            <person name="Kim Y.M."/>
            <person name="Seo E."/>
            <person name="Kim K.T."/>
            <person name="Kim M.S."/>
            <person name="Lee J.M."/>
            <person name="Cheong K."/>
            <person name="Shin H.S."/>
            <person name="Kim S.B."/>
            <person name="Han K."/>
            <person name="Lee J."/>
            <person name="Park M."/>
            <person name="Lee H.A."/>
            <person name="Lee H.Y."/>
            <person name="Lee Y."/>
            <person name="Oh S."/>
            <person name="Lee J.H."/>
            <person name="Choi E."/>
            <person name="Choi E."/>
            <person name="Lee S.E."/>
            <person name="Jeon J."/>
            <person name="Kim H."/>
            <person name="Choi G."/>
            <person name="Song H."/>
            <person name="Lee J."/>
            <person name="Lee S.C."/>
            <person name="Kwon J.K."/>
            <person name="Lee H.Y."/>
            <person name="Koo N."/>
            <person name="Hong Y."/>
            <person name="Kim R.W."/>
            <person name="Kang W.H."/>
            <person name="Huh J.H."/>
            <person name="Kang B.C."/>
            <person name="Yang T.J."/>
            <person name="Lee Y.H."/>
            <person name="Bennetzen J.L."/>
            <person name="Choi D."/>
        </authorList>
    </citation>
    <scope>NUCLEOTIDE SEQUENCE [LARGE SCALE GENOMIC DNA]</scope>
    <source>
        <strain evidence="12">cv. CM334</strain>
    </source>
</reference>
<evidence type="ECO:0000256" key="8">
    <source>
        <dbReference type="SAM" id="MobiDB-lite"/>
    </source>
</evidence>
<dbReference type="SUPFAM" id="SSF47095">
    <property type="entry name" value="HMG-box"/>
    <property type="match status" value="1"/>
</dbReference>
<dbReference type="Proteomes" id="UP000222542">
    <property type="component" value="Unassembled WGS sequence"/>
</dbReference>
<feature type="domain" description="TF-B3" evidence="10">
    <location>
        <begin position="9"/>
        <end position="103"/>
    </location>
</feature>
<dbReference type="AlphaFoldDB" id="A0A1U8FR90"/>
<comment type="caution">
    <text evidence="11">The sequence shown here is derived from an EMBL/GenBank/DDBJ whole genome shotgun (WGS) entry which is preliminary data.</text>
</comment>
<evidence type="ECO:0000256" key="6">
    <source>
        <dbReference type="ARBA" id="ARBA00023242"/>
    </source>
</evidence>
<evidence type="ECO:0000259" key="9">
    <source>
        <dbReference type="PROSITE" id="PS50118"/>
    </source>
</evidence>
<evidence type="ECO:0000313" key="11">
    <source>
        <dbReference type="EMBL" id="PHT89520.1"/>
    </source>
</evidence>
<dbReference type="SMART" id="SM00398">
    <property type="entry name" value="HMG"/>
    <property type="match status" value="1"/>
</dbReference>
<protein>
    <submittedName>
        <fullName evidence="11">High mobility group B protein 2</fullName>
    </submittedName>
</protein>
<dbReference type="Pfam" id="PF00505">
    <property type="entry name" value="HMG_box"/>
    <property type="match status" value="1"/>
</dbReference>
<keyword evidence="4 7" id="KW-0238">DNA-binding</keyword>
<comment type="subcellular location">
    <subcellularLocation>
        <location evidence="1">Nucleus</location>
    </subcellularLocation>
</comment>
<reference evidence="11 12" key="1">
    <citation type="journal article" date="2014" name="Nat. Genet.">
        <title>Genome sequence of the hot pepper provides insights into the evolution of pungency in Capsicum species.</title>
        <authorList>
            <person name="Kim S."/>
            <person name="Park M."/>
            <person name="Yeom S.I."/>
            <person name="Kim Y.M."/>
            <person name="Lee J.M."/>
            <person name="Lee H.A."/>
            <person name="Seo E."/>
            <person name="Choi J."/>
            <person name="Cheong K."/>
            <person name="Kim K.T."/>
            <person name="Jung K."/>
            <person name="Lee G.W."/>
            <person name="Oh S.K."/>
            <person name="Bae C."/>
            <person name="Kim S.B."/>
            <person name="Lee H.Y."/>
            <person name="Kim S.Y."/>
            <person name="Kim M.S."/>
            <person name="Kang B.C."/>
            <person name="Jo Y.D."/>
            <person name="Yang H.B."/>
            <person name="Jeong H.J."/>
            <person name="Kang W.H."/>
            <person name="Kwon J.K."/>
            <person name="Shin C."/>
            <person name="Lim J.Y."/>
            <person name="Park J.H."/>
            <person name="Huh J.H."/>
            <person name="Kim J.S."/>
            <person name="Kim B.D."/>
            <person name="Cohen O."/>
            <person name="Paran I."/>
            <person name="Suh M.C."/>
            <person name="Lee S.B."/>
            <person name="Kim Y.K."/>
            <person name="Shin Y."/>
            <person name="Noh S.J."/>
            <person name="Park J."/>
            <person name="Seo Y.S."/>
            <person name="Kwon S.Y."/>
            <person name="Kim H.A."/>
            <person name="Park J.M."/>
            <person name="Kim H.J."/>
            <person name="Choi S.B."/>
            <person name="Bosland P.W."/>
            <person name="Reeves G."/>
            <person name="Jo S.H."/>
            <person name="Lee B.W."/>
            <person name="Cho H.T."/>
            <person name="Choi H.S."/>
            <person name="Lee M.S."/>
            <person name="Yu Y."/>
            <person name="Do Choi Y."/>
            <person name="Park B.S."/>
            <person name="van Deynze A."/>
            <person name="Ashrafi H."/>
            <person name="Hill T."/>
            <person name="Kim W.T."/>
            <person name="Pai H.S."/>
            <person name="Ahn H.K."/>
            <person name="Yeam I."/>
            <person name="Giovannoni J.J."/>
            <person name="Rose J.K."/>
            <person name="Sorensen I."/>
            <person name="Lee S.J."/>
            <person name="Kim R.W."/>
            <person name="Choi I.Y."/>
            <person name="Choi B.S."/>
            <person name="Lim J.S."/>
            <person name="Lee Y.H."/>
            <person name="Choi D."/>
        </authorList>
    </citation>
    <scope>NUCLEOTIDE SEQUENCE [LARGE SCALE GENOMIC DNA]</scope>
    <source>
        <strain evidence="12">cv. CM334</strain>
    </source>
</reference>
<keyword evidence="6 7" id="KW-0539">Nucleus</keyword>
<evidence type="ECO:0000256" key="5">
    <source>
        <dbReference type="ARBA" id="ARBA00023163"/>
    </source>
</evidence>
<dbReference type="InterPro" id="IPR015300">
    <property type="entry name" value="DNA-bd_pseudobarrel_sf"/>
</dbReference>
<dbReference type="GO" id="GO:0000785">
    <property type="term" value="C:chromatin"/>
    <property type="evidence" value="ECO:0007669"/>
    <property type="project" value="UniProtKB-ARBA"/>
</dbReference>
<keyword evidence="3" id="KW-0805">Transcription regulation</keyword>
<dbReference type="SMART" id="SM01019">
    <property type="entry name" value="B3"/>
    <property type="match status" value="1"/>
</dbReference>
<dbReference type="PROSITE" id="PS50118">
    <property type="entry name" value="HMG_BOX_2"/>
    <property type="match status" value="1"/>
</dbReference>
<gene>
    <name evidence="11" type="ORF">T459_04633</name>
</gene>
<dbReference type="InterPro" id="IPR036910">
    <property type="entry name" value="HMG_box_dom_sf"/>
</dbReference>
<keyword evidence="5" id="KW-0804">Transcription</keyword>
<dbReference type="GO" id="GO:0005634">
    <property type="term" value="C:nucleus"/>
    <property type="evidence" value="ECO:0007669"/>
    <property type="project" value="UniProtKB-SubCell"/>
</dbReference>
<evidence type="ECO:0000256" key="7">
    <source>
        <dbReference type="PROSITE-ProRule" id="PRU00267"/>
    </source>
</evidence>
<dbReference type="OrthoDB" id="1919336at2759"/>
<evidence type="ECO:0000259" key="10">
    <source>
        <dbReference type="PROSITE" id="PS50863"/>
    </source>
</evidence>
<dbReference type="Gene3D" id="2.40.330.10">
    <property type="entry name" value="DNA-binding pseudobarrel domain"/>
    <property type="match status" value="1"/>
</dbReference>
<dbReference type="SUPFAM" id="SSF101936">
    <property type="entry name" value="DNA-binding pseudobarrel domain"/>
    <property type="match status" value="1"/>
</dbReference>
<accession>A0A1U8FR90</accession>
<dbReference type="InterPro" id="IPR009071">
    <property type="entry name" value="HMG_box_dom"/>
</dbReference>
<dbReference type="GO" id="GO:0030527">
    <property type="term" value="F:structural constituent of chromatin"/>
    <property type="evidence" value="ECO:0007669"/>
    <property type="project" value="UniProtKB-ARBA"/>
</dbReference>
<proteinExistence type="inferred from homology"/>
<sequence length="404" mass="46269">MSMDPNNNHPSFSKLLQQGYTNKIRLPGAFVKEHKKMLAKTCLLKTDEGLSWEAKIVKETSHYFMCEGDWPRFLQHHKFVSGDMLIFYLVEKSTFHVMLYSKKSLTNIRHFEELSSSDEEEAAEEKGEVKNVETSRKAKKVKMEPVQLSYLGDKSDSKADNMLDVEKKANEVKMEPVILSDSEEERVDPSSDWGNPCYWHPGGKSNAKADNMLGVKNKAPVKIFRELIELSDSEEETVDPFPGSKEVGNTWCSHPGYKFNDKADNMINVKKKALWTKEAKKAAKDPNKHKMPARCSFVKRGWKSARDPKKPKKPAGAFFLFMKDFRKQFKEENPKDISLAAGGEKWKQLSDAEKAPYMAEVKKRMEEYYKNKAAYNRRVAAGDSEEEESYKSKSEVDEEEGGDD</sequence>
<dbReference type="KEGG" id="cann:107858679"/>
<evidence type="ECO:0000256" key="4">
    <source>
        <dbReference type="ARBA" id="ARBA00023125"/>
    </source>
</evidence>